<dbReference type="Gene3D" id="3.90.950.10">
    <property type="match status" value="1"/>
</dbReference>
<feature type="compositionally biased region" description="Basic and acidic residues" evidence="5">
    <location>
        <begin position="754"/>
        <end position="770"/>
    </location>
</feature>
<dbReference type="GO" id="GO:0046110">
    <property type="term" value="P:xanthine metabolic process"/>
    <property type="evidence" value="ECO:0007669"/>
    <property type="project" value="InterPro"/>
</dbReference>
<dbReference type="SUPFAM" id="SSF53271">
    <property type="entry name" value="PRTase-like"/>
    <property type="match status" value="1"/>
</dbReference>
<keyword evidence="2" id="KW-0328">Glycosyltransferase</keyword>
<evidence type="ECO:0000256" key="1">
    <source>
        <dbReference type="ARBA" id="ARBA00022490"/>
    </source>
</evidence>
<dbReference type="InterPro" id="IPR050118">
    <property type="entry name" value="Pur/Pyrimidine_PRTase"/>
</dbReference>
<dbReference type="GO" id="GO:0047429">
    <property type="term" value="F:nucleoside triphosphate diphosphatase activity"/>
    <property type="evidence" value="ECO:0007669"/>
    <property type="project" value="InterPro"/>
</dbReference>
<keyword evidence="8" id="KW-1185">Reference proteome</keyword>
<feature type="domain" description="Phosphoribosyltransferase" evidence="6">
    <location>
        <begin position="535"/>
        <end position="652"/>
    </location>
</feature>
<dbReference type="GO" id="GO:0006166">
    <property type="term" value="P:purine ribonucleoside salvage"/>
    <property type="evidence" value="ECO:0007669"/>
    <property type="project" value="UniProtKB-KW"/>
</dbReference>
<evidence type="ECO:0000256" key="5">
    <source>
        <dbReference type="SAM" id="MobiDB-lite"/>
    </source>
</evidence>
<dbReference type="InterPro" id="IPR029057">
    <property type="entry name" value="PRTase-like"/>
</dbReference>
<dbReference type="GO" id="GO:0009143">
    <property type="term" value="P:nucleoside triphosphate catabolic process"/>
    <property type="evidence" value="ECO:0007669"/>
    <property type="project" value="InterPro"/>
</dbReference>
<protein>
    <recommendedName>
        <fullName evidence="6">Phosphoribosyltransferase domain-containing protein</fullName>
    </recommendedName>
</protein>
<dbReference type="PANTHER" id="PTHR43864:SF1">
    <property type="entry name" value="XANTHINE PHOSPHORIBOSYLTRANSFERASE"/>
    <property type="match status" value="1"/>
</dbReference>
<evidence type="ECO:0000256" key="4">
    <source>
        <dbReference type="ARBA" id="ARBA00022726"/>
    </source>
</evidence>
<feature type="compositionally biased region" description="Acidic residues" evidence="5">
    <location>
        <begin position="193"/>
        <end position="210"/>
    </location>
</feature>
<name>A0AB34KA28_PRYPA</name>
<dbReference type="InterPro" id="IPR029001">
    <property type="entry name" value="ITPase-like_fam"/>
</dbReference>
<dbReference type="GO" id="GO:0016763">
    <property type="term" value="F:pentosyltransferase activity"/>
    <property type="evidence" value="ECO:0007669"/>
    <property type="project" value="InterPro"/>
</dbReference>
<gene>
    <name evidence="7" type="ORF">AB1Y20_000772</name>
</gene>
<dbReference type="EMBL" id="JBGBPQ010000001">
    <property type="protein sequence ID" value="KAL1529841.1"/>
    <property type="molecule type" value="Genomic_DNA"/>
</dbReference>
<dbReference type="CDD" id="cd06223">
    <property type="entry name" value="PRTases_typeI"/>
    <property type="match status" value="1"/>
</dbReference>
<accession>A0AB34KA28</accession>
<feature type="compositionally biased region" description="Basic and acidic residues" evidence="5">
    <location>
        <begin position="728"/>
        <end position="737"/>
    </location>
</feature>
<dbReference type="PANTHER" id="PTHR43864">
    <property type="entry name" value="HYPOXANTHINE/GUANINE PHOSPHORIBOSYLTRANSFERASE"/>
    <property type="match status" value="1"/>
</dbReference>
<dbReference type="Pfam" id="PF01725">
    <property type="entry name" value="Ham1p_like"/>
    <property type="match status" value="1"/>
</dbReference>
<dbReference type="Gene3D" id="3.40.50.2020">
    <property type="match status" value="1"/>
</dbReference>
<keyword evidence="1" id="KW-0963">Cytoplasm</keyword>
<evidence type="ECO:0000256" key="2">
    <source>
        <dbReference type="ARBA" id="ARBA00022676"/>
    </source>
</evidence>
<dbReference type="InterPro" id="IPR000836">
    <property type="entry name" value="PRTase_dom"/>
</dbReference>
<dbReference type="AlphaFoldDB" id="A0AB34KA28"/>
<evidence type="ECO:0000256" key="3">
    <source>
        <dbReference type="ARBA" id="ARBA00022679"/>
    </source>
</evidence>
<reference evidence="7 8" key="1">
    <citation type="journal article" date="2024" name="Science">
        <title>Giant polyketide synthase enzymes in the biosynthesis of giant marine polyether toxins.</title>
        <authorList>
            <person name="Fallon T.R."/>
            <person name="Shende V.V."/>
            <person name="Wierzbicki I.H."/>
            <person name="Pendleton A.L."/>
            <person name="Watervoot N.F."/>
            <person name="Auber R.P."/>
            <person name="Gonzalez D.J."/>
            <person name="Wisecaver J.H."/>
            <person name="Moore B.S."/>
        </authorList>
    </citation>
    <scope>NUCLEOTIDE SEQUENCE [LARGE SCALE GENOMIC DNA]</scope>
    <source>
        <strain evidence="7 8">12B1</strain>
    </source>
</reference>
<feature type="compositionally biased region" description="Acidic residues" evidence="5">
    <location>
        <begin position="153"/>
        <end position="166"/>
    </location>
</feature>
<feature type="region of interest" description="Disordered" evidence="5">
    <location>
        <begin position="83"/>
        <end position="110"/>
    </location>
</feature>
<evidence type="ECO:0000313" key="7">
    <source>
        <dbReference type="EMBL" id="KAL1529841.1"/>
    </source>
</evidence>
<dbReference type="NCBIfam" id="TIGR01744">
    <property type="entry name" value="XPRTase"/>
    <property type="match status" value="1"/>
</dbReference>
<dbReference type="InterPro" id="IPR002637">
    <property type="entry name" value="RdgB/HAM1"/>
</dbReference>
<comment type="caution">
    <text evidence="7">The sequence shown here is derived from an EMBL/GenBank/DDBJ whole genome shotgun (WGS) entry which is preliminary data.</text>
</comment>
<dbReference type="SUPFAM" id="SSF52972">
    <property type="entry name" value="ITPase-like"/>
    <property type="match status" value="1"/>
</dbReference>
<dbReference type="Pfam" id="PF00156">
    <property type="entry name" value="Pribosyltran"/>
    <property type="match status" value="1"/>
</dbReference>
<feature type="region of interest" description="Disordered" evidence="5">
    <location>
        <begin position="127"/>
        <end position="166"/>
    </location>
</feature>
<proteinExistence type="predicted"/>
<dbReference type="Proteomes" id="UP001515480">
    <property type="component" value="Unassembled WGS sequence"/>
</dbReference>
<feature type="region of interest" description="Disordered" evidence="5">
    <location>
        <begin position="728"/>
        <end position="770"/>
    </location>
</feature>
<keyword evidence="3" id="KW-0808">Transferase</keyword>
<evidence type="ECO:0000313" key="8">
    <source>
        <dbReference type="Proteomes" id="UP001515480"/>
    </source>
</evidence>
<organism evidence="7 8">
    <name type="scientific">Prymnesium parvum</name>
    <name type="common">Toxic golden alga</name>
    <dbReference type="NCBI Taxonomy" id="97485"/>
    <lineage>
        <taxon>Eukaryota</taxon>
        <taxon>Haptista</taxon>
        <taxon>Haptophyta</taxon>
        <taxon>Prymnesiophyceae</taxon>
        <taxon>Prymnesiales</taxon>
        <taxon>Prymnesiaceae</taxon>
        <taxon>Prymnesium</taxon>
    </lineage>
</organism>
<keyword evidence="4" id="KW-0660">Purine salvage</keyword>
<feature type="region of interest" description="Disordered" evidence="5">
    <location>
        <begin position="193"/>
        <end position="214"/>
    </location>
</feature>
<dbReference type="InterPro" id="IPR010079">
    <property type="entry name" value="Xanthine_PRibTrfase"/>
</dbReference>
<evidence type="ECO:0000259" key="6">
    <source>
        <dbReference type="Pfam" id="PF00156"/>
    </source>
</evidence>
<sequence length="770" mass="85087">MLRRCEESGEVYVEAFRSTFQRGGHIHERTRFAESAVGGEAEASEGVPYMLRLCLVCAALTRGAAIGTLGGWRARSGRASAASSARDLSRHRPPSAAQPTEGEAGVGNDDGKEWYLDLEIREEAFDDVARLDGDEGSDVSVERSDPSMTSEADGWEEPSAEEDEEGVVSVLEFLPELMRVKYGDDWEVLLMDEEEEEEEEEDEEGSDLDFSDVISVTDEAEDATGEDESEEALRERVRVAQAEIDEEGDGEYDDELEEPLLELDGLELPGTLSDLSPELAAFAQRLEAGEEELPQPFPLSEWEMVFGASFDEKRFDELVNVWGNLRVLLHVNFPNIEFPEDEDQDLVVEQRAYLKALAVHRATGLPAIAESTSVYVEAYASKPQSESIYSMSDEAEQLIDRMRIASAPERAVVFRSAAAYVCGNVTVRGFGQFTLPIALAGLHHATVATSCALDDLFVRTAEALNLRFIGKDSFEEFYKLQQLRKGGRLRKKSAGAALLKEKLLREATVLDASILKVSSFLNHMVDVELMEACGDELAERLEETQPTKVLTVEATGLLPGMFVAKALQLPIVFARKSRQIGISDSYQTSYKSSTSSKRQDIYVSTEYLTPGDRVIIIDDFLAGGTTADALVRVCKMAGAKVVGCGFLVEKTNDAGRAFLSGYQLPLESLAVVEIAGDRVQIVEVENKPEDDEAAVELLNQIGERQREDDALDAASAWSADGLEWLEPGRVRRDRAEDMELPADTSNEPNDEPDDTRLEDMKEFMERGEER</sequence>